<dbReference type="InterPro" id="IPR050519">
    <property type="entry name" value="Glycosyltransf_28_UgtP"/>
</dbReference>
<dbReference type="GO" id="GO:0046509">
    <property type="term" value="F:1,2-diacylglycerol 3-beta-galactosyltransferase activity"/>
    <property type="evidence" value="ECO:0007669"/>
    <property type="project" value="UniProtKB-EC"/>
</dbReference>
<dbReference type="InterPro" id="IPR009695">
    <property type="entry name" value="Diacylglyc_glucosyltr_N"/>
</dbReference>
<sequence length="499" mass="54128">MDSSSVCFFPGSSGVYSAGRVVNTQPSIVAYQHAYLVGAIAGRSLRARAKAREQLTHSATLLFGGNACFFGLEHGMFASDEVATVFTGNTGGTGSWSSSEGSLEFTREPAPVSSLAIKKHVMCLMSDTGGGHRASAQALKDGFEIMFGDSFAIHVVDLWSSSSPWPLCNMPKSYFFLVKNPWLWRLSFRCSEPEILHEALFTGYTALVGRRFAKAFHENEPSLIVSVHPLMQHVPLKVLARMKAESSFVAARVPFTTVVTDLTRCHRTWFHRHVDKCFVATQLVAAQAMSYGLVANQLACHGLPIRPAFNAESLPKVELRRLLQLDLTASTVMLVGGGEGMGKLEATAEALSQTLSPGHQIVVICGRNEKLARTLAARTWPLKMVIKGFVNNMSEYMSACDCIITKAGPGTIAEALICGLPILLNGFIPCQEEGNVSFVLENGVGAFSEDPVEISQIISRWFKSDGIELNSMSSKAKSLGRPEATFNIVRDLAGMSTTY</sequence>
<comment type="subcellular location">
    <subcellularLocation>
        <location evidence="5">Plastid</location>
        <location evidence="5">Chloroplast membrane</location>
    </subcellularLocation>
</comment>
<evidence type="ECO:0000256" key="5">
    <source>
        <dbReference type="ARBA" id="ARBA00046299"/>
    </source>
</evidence>
<evidence type="ECO:0000259" key="7">
    <source>
        <dbReference type="Pfam" id="PF06925"/>
    </source>
</evidence>
<dbReference type="AlphaFoldDB" id="A0A6U0IY08"/>
<dbReference type="OMA" id="IHPYWIN"/>
<dbReference type="GO" id="GO:0031969">
    <property type="term" value="C:chloroplast membrane"/>
    <property type="evidence" value="ECO:0007669"/>
    <property type="project" value="UniProtKB-SubCell"/>
</dbReference>
<organism evidence="8">
    <name type="scientific">Micromonas pusilla</name>
    <name type="common">Picoplanktonic green alga</name>
    <name type="synonym">Chromulina pusilla</name>
    <dbReference type="NCBI Taxonomy" id="38833"/>
    <lineage>
        <taxon>Eukaryota</taxon>
        <taxon>Viridiplantae</taxon>
        <taxon>Chlorophyta</taxon>
        <taxon>Mamiellophyceae</taxon>
        <taxon>Mamiellales</taxon>
        <taxon>Mamiellaceae</taxon>
        <taxon>Micromonas</taxon>
    </lineage>
</organism>
<comment type="similarity">
    <text evidence="1">Belongs to the glycosyltransferase 28 family.</text>
</comment>
<dbReference type="SUPFAM" id="SSF53756">
    <property type="entry name" value="UDP-Glycosyltransferase/glycogen phosphorylase"/>
    <property type="match status" value="1"/>
</dbReference>
<keyword evidence="4" id="KW-0808">Transferase</keyword>
<dbReference type="EC" id="2.4.1.46" evidence="2"/>
<dbReference type="Pfam" id="PF04101">
    <property type="entry name" value="Glyco_tran_28_C"/>
    <property type="match status" value="1"/>
</dbReference>
<evidence type="ECO:0000256" key="2">
    <source>
        <dbReference type="ARBA" id="ARBA00012615"/>
    </source>
</evidence>
<feature type="domain" description="Glycosyl transferase family 28 C-terminal" evidence="6">
    <location>
        <begin position="331"/>
        <end position="424"/>
    </location>
</feature>
<proteinExistence type="inferred from homology"/>
<dbReference type="Pfam" id="PF06925">
    <property type="entry name" value="MGDG_synth"/>
    <property type="match status" value="1"/>
</dbReference>
<gene>
    <name evidence="8" type="ORF">MPUS1402_LOCUS7496</name>
    <name evidence="9" type="ORF">MPUS1402_LOCUS7497</name>
</gene>
<evidence type="ECO:0000313" key="8">
    <source>
        <dbReference type="EMBL" id="CAD8240930.1"/>
    </source>
</evidence>
<evidence type="ECO:0000313" key="9">
    <source>
        <dbReference type="EMBL" id="CAD8240932.1"/>
    </source>
</evidence>
<dbReference type="EMBL" id="HBDY01009998">
    <property type="protein sequence ID" value="CAD8240930.1"/>
    <property type="molecule type" value="Transcribed_RNA"/>
</dbReference>
<dbReference type="InterPro" id="IPR007235">
    <property type="entry name" value="Glyco_trans_28_C"/>
</dbReference>
<keyword evidence="3" id="KW-0328">Glycosyltransferase</keyword>
<dbReference type="EMBL" id="HBDY01009999">
    <property type="protein sequence ID" value="CAD8240932.1"/>
    <property type="molecule type" value="Transcribed_RNA"/>
</dbReference>
<dbReference type="PANTHER" id="PTHR43025:SF3">
    <property type="entry name" value="MONOGALACTOSYLDIACYLGLYCEROL SYNTHASE 1, CHLOROPLASTIC"/>
    <property type="match status" value="1"/>
</dbReference>
<evidence type="ECO:0000259" key="6">
    <source>
        <dbReference type="Pfam" id="PF04101"/>
    </source>
</evidence>
<evidence type="ECO:0000256" key="1">
    <source>
        <dbReference type="ARBA" id="ARBA00006962"/>
    </source>
</evidence>
<evidence type="ECO:0000256" key="3">
    <source>
        <dbReference type="ARBA" id="ARBA00022676"/>
    </source>
</evidence>
<dbReference type="Gene3D" id="3.40.50.2000">
    <property type="entry name" value="Glycogen Phosphorylase B"/>
    <property type="match status" value="1"/>
</dbReference>
<dbReference type="PANTHER" id="PTHR43025">
    <property type="entry name" value="MONOGALACTOSYLDIACYLGLYCEROL SYNTHASE"/>
    <property type="match status" value="1"/>
</dbReference>
<protein>
    <recommendedName>
        <fullName evidence="2">monogalactosyldiacylglycerol synthase</fullName>
        <ecNumber evidence="2">2.4.1.46</ecNumber>
    </recommendedName>
</protein>
<name>A0A6U0IY08_MICPS</name>
<feature type="domain" description="Diacylglycerol glucosyltransferase N-terminal" evidence="7">
    <location>
        <begin position="132"/>
        <end position="305"/>
    </location>
</feature>
<dbReference type="GO" id="GO:0009247">
    <property type="term" value="P:glycolipid biosynthetic process"/>
    <property type="evidence" value="ECO:0007669"/>
    <property type="project" value="InterPro"/>
</dbReference>
<accession>A0A6U0IY08</accession>
<reference evidence="8" key="1">
    <citation type="submission" date="2021-01" db="EMBL/GenBank/DDBJ databases">
        <authorList>
            <person name="Corre E."/>
            <person name="Pelletier E."/>
            <person name="Niang G."/>
            <person name="Scheremetjew M."/>
            <person name="Finn R."/>
            <person name="Kale V."/>
            <person name="Holt S."/>
            <person name="Cochrane G."/>
            <person name="Meng A."/>
            <person name="Brown T."/>
            <person name="Cohen L."/>
        </authorList>
    </citation>
    <scope>NUCLEOTIDE SEQUENCE</scope>
    <source>
        <strain evidence="8">RCC1614</strain>
    </source>
</reference>
<evidence type="ECO:0000256" key="4">
    <source>
        <dbReference type="ARBA" id="ARBA00022679"/>
    </source>
</evidence>